<evidence type="ECO:0000256" key="4">
    <source>
        <dbReference type="ARBA" id="ARBA00022490"/>
    </source>
</evidence>
<evidence type="ECO:0000256" key="1">
    <source>
        <dbReference type="ARBA" id="ARBA00004496"/>
    </source>
</evidence>
<comment type="subcellular location">
    <subcellularLocation>
        <location evidence="1">Cytoplasm</location>
    </subcellularLocation>
</comment>
<dbReference type="Gene3D" id="3.30.429.10">
    <property type="entry name" value="Macrophage Migration Inhibitory Factor"/>
    <property type="match status" value="1"/>
</dbReference>
<dbReference type="EMBL" id="JARAKH010000017">
    <property type="protein sequence ID" value="KAK8395644.1"/>
    <property type="molecule type" value="Genomic_DNA"/>
</dbReference>
<comment type="subunit">
    <text evidence="3">Homotrimer.</text>
</comment>
<organism evidence="10">
    <name type="scientific">Scylla paramamosain</name>
    <name type="common">Mud crab</name>
    <dbReference type="NCBI Taxonomy" id="85552"/>
    <lineage>
        <taxon>Eukaryota</taxon>
        <taxon>Metazoa</taxon>
        <taxon>Ecdysozoa</taxon>
        <taxon>Arthropoda</taxon>
        <taxon>Crustacea</taxon>
        <taxon>Multicrustacea</taxon>
        <taxon>Malacostraca</taxon>
        <taxon>Eumalacostraca</taxon>
        <taxon>Eucarida</taxon>
        <taxon>Decapoda</taxon>
        <taxon>Pleocyemata</taxon>
        <taxon>Brachyura</taxon>
        <taxon>Eubrachyura</taxon>
        <taxon>Portunoidea</taxon>
        <taxon>Portunidae</taxon>
        <taxon>Portuninae</taxon>
        <taxon>Scylla</taxon>
    </lineage>
</organism>
<dbReference type="EMBL" id="KJ728662">
    <property type="protein sequence ID" value="AKT09427.1"/>
    <property type="molecule type" value="mRNA"/>
</dbReference>
<dbReference type="SUPFAM" id="SSF55331">
    <property type="entry name" value="Tautomerase/MIF"/>
    <property type="match status" value="1"/>
</dbReference>
<sequence>MPLVTLITNLPDHKLSEEFHLSLSSKLAEALGKPEERVSVRLQCGQRMARGASLAPVCELHVASIGLDCREKTHPLAEAMTEFLAQSTGIPPQRILMNFSALQPHNVGCEGKMMG</sequence>
<gene>
    <name evidence="11" type="ORF">O3P69_005629</name>
</gene>
<evidence type="ECO:0000313" key="12">
    <source>
        <dbReference type="Proteomes" id="UP001487740"/>
    </source>
</evidence>
<reference evidence="10" key="1">
    <citation type="submission" date="2014-04" db="EMBL/GenBank/DDBJ databases">
        <title>The genes involved in the male and female cone development in Pinus tabuliformis.</title>
        <authorList>
            <person name="Niu S."/>
            <person name="Li W."/>
            <person name="Chen X."/>
        </authorList>
    </citation>
    <scope>NUCLEOTIDE SEQUENCE</scope>
</reference>
<dbReference type="GO" id="GO:0005737">
    <property type="term" value="C:cytoplasm"/>
    <property type="evidence" value="ECO:0007669"/>
    <property type="project" value="UniProtKB-SubCell"/>
</dbReference>
<dbReference type="EC" id="4.1.1.84" evidence="9"/>
<dbReference type="GO" id="GO:0005615">
    <property type="term" value="C:extracellular space"/>
    <property type="evidence" value="ECO:0007669"/>
    <property type="project" value="TreeGrafter"/>
</dbReference>
<proteinExistence type="evidence at transcript level"/>
<evidence type="ECO:0000256" key="9">
    <source>
        <dbReference type="ARBA" id="ARBA00038884"/>
    </source>
</evidence>
<dbReference type="Pfam" id="PF01187">
    <property type="entry name" value="MIF"/>
    <property type="match status" value="1"/>
</dbReference>
<evidence type="ECO:0000256" key="6">
    <source>
        <dbReference type="ARBA" id="ARBA00023101"/>
    </source>
</evidence>
<reference evidence="11 12" key="2">
    <citation type="submission" date="2023-03" db="EMBL/GenBank/DDBJ databases">
        <title>High-quality genome of Scylla paramamosain provides insights in environmental adaptation.</title>
        <authorList>
            <person name="Zhang L."/>
        </authorList>
    </citation>
    <scope>NUCLEOTIDE SEQUENCE [LARGE SCALE GENOMIC DNA]</scope>
    <source>
        <strain evidence="11">LZ_2023a</strain>
        <tissue evidence="11">Muscle</tissue>
    </source>
</reference>
<evidence type="ECO:0000256" key="7">
    <source>
        <dbReference type="ARBA" id="ARBA00023239"/>
    </source>
</evidence>
<dbReference type="Proteomes" id="UP001487740">
    <property type="component" value="Unassembled WGS sequence"/>
</dbReference>
<evidence type="ECO:0000256" key="8">
    <source>
        <dbReference type="ARBA" id="ARBA00037460"/>
    </source>
</evidence>
<evidence type="ECO:0000256" key="3">
    <source>
        <dbReference type="ARBA" id="ARBA00011233"/>
    </source>
</evidence>
<keyword evidence="4" id="KW-0963">Cytoplasm</keyword>
<evidence type="ECO:0000256" key="2">
    <source>
        <dbReference type="ARBA" id="ARBA00005851"/>
    </source>
</evidence>
<keyword evidence="5" id="KW-0007">Acetylation</keyword>
<name>A0A0K1D9G1_SCYPA</name>
<keyword evidence="6" id="KW-0470">Melanin biosynthesis</keyword>
<dbReference type="GO" id="GO:0033981">
    <property type="term" value="F:D-dopachrome decarboxylase activity"/>
    <property type="evidence" value="ECO:0007669"/>
    <property type="project" value="UniProtKB-EC"/>
</dbReference>
<evidence type="ECO:0000313" key="10">
    <source>
        <dbReference type="EMBL" id="AKT09427.1"/>
    </source>
</evidence>
<dbReference type="InterPro" id="IPR001398">
    <property type="entry name" value="Macrophage_inhib_fac"/>
</dbReference>
<dbReference type="GO" id="GO:0050178">
    <property type="term" value="F:phenylpyruvate tautomerase activity"/>
    <property type="evidence" value="ECO:0007669"/>
    <property type="project" value="TreeGrafter"/>
</dbReference>
<dbReference type="AlphaFoldDB" id="A0A0K1D9G1"/>
<comment type="function">
    <text evidence="8">Tautomerization of D-dopachrome with decarboxylation to give 5,6-dihydroxyindole (DHI).</text>
</comment>
<keyword evidence="7" id="KW-0456">Lyase</keyword>
<evidence type="ECO:0000313" key="11">
    <source>
        <dbReference type="EMBL" id="KAK8395644.1"/>
    </source>
</evidence>
<dbReference type="PANTHER" id="PTHR11954:SF22">
    <property type="entry name" value="D-DOPACHROME DECARBOXYLASE"/>
    <property type="match status" value="1"/>
</dbReference>
<accession>A0A0K1D9G1</accession>
<evidence type="ECO:0000256" key="5">
    <source>
        <dbReference type="ARBA" id="ARBA00022990"/>
    </source>
</evidence>
<dbReference type="InterPro" id="IPR014347">
    <property type="entry name" value="Tautomerase/MIF_sf"/>
</dbReference>
<protein>
    <recommendedName>
        <fullName evidence="9">D-dopachrome decarboxylase</fullName>
        <ecNumber evidence="9">4.1.1.84</ecNumber>
    </recommendedName>
</protein>
<keyword evidence="12" id="KW-1185">Reference proteome</keyword>
<comment type="similarity">
    <text evidence="2">Belongs to the MIF family.</text>
</comment>
<dbReference type="GO" id="GO:0042438">
    <property type="term" value="P:melanin biosynthetic process"/>
    <property type="evidence" value="ECO:0007669"/>
    <property type="project" value="UniProtKB-KW"/>
</dbReference>
<dbReference type="PANTHER" id="PTHR11954">
    <property type="entry name" value="D-DOPACHROME DECARBOXYLASE"/>
    <property type="match status" value="1"/>
</dbReference>